<evidence type="ECO:0000256" key="8">
    <source>
        <dbReference type="HAMAP-Rule" id="MF_00101"/>
    </source>
</evidence>
<dbReference type="EMBL" id="FUWY01000001">
    <property type="protein sequence ID" value="SJZ44112.1"/>
    <property type="molecule type" value="Genomic_DNA"/>
</dbReference>
<dbReference type="STRING" id="118967.SAMN02745191_0631"/>
<evidence type="ECO:0000313" key="10">
    <source>
        <dbReference type="EMBL" id="SJZ44112.1"/>
    </source>
</evidence>
<keyword evidence="1 8" id="KW-0444">Lipid biosynthesis</keyword>
<evidence type="ECO:0000259" key="9">
    <source>
        <dbReference type="Pfam" id="PF01648"/>
    </source>
</evidence>
<evidence type="ECO:0000313" key="11">
    <source>
        <dbReference type="Proteomes" id="UP000243297"/>
    </source>
</evidence>
<comment type="catalytic activity">
    <reaction evidence="8">
        <text>apo-[ACP] + CoA = holo-[ACP] + adenosine 3',5'-bisphosphate + H(+)</text>
        <dbReference type="Rhea" id="RHEA:12068"/>
        <dbReference type="Rhea" id="RHEA-COMP:9685"/>
        <dbReference type="Rhea" id="RHEA-COMP:9690"/>
        <dbReference type="ChEBI" id="CHEBI:15378"/>
        <dbReference type="ChEBI" id="CHEBI:29999"/>
        <dbReference type="ChEBI" id="CHEBI:57287"/>
        <dbReference type="ChEBI" id="CHEBI:58343"/>
        <dbReference type="ChEBI" id="CHEBI:64479"/>
        <dbReference type="EC" id="2.7.8.7"/>
    </reaction>
</comment>
<comment type="similarity">
    <text evidence="8">Belongs to the P-Pant transferase superfamily. AcpS family.</text>
</comment>
<dbReference type="GO" id="GO:0005737">
    <property type="term" value="C:cytoplasm"/>
    <property type="evidence" value="ECO:0007669"/>
    <property type="project" value="UniProtKB-SubCell"/>
</dbReference>
<keyword evidence="11" id="KW-1185">Reference proteome</keyword>
<dbReference type="InterPro" id="IPR002582">
    <property type="entry name" value="ACPS"/>
</dbReference>
<keyword evidence="6 8" id="KW-0443">Lipid metabolism</keyword>
<dbReference type="EC" id="2.7.8.7" evidence="8"/>
<gene>
    <name evidence="8" type="primary">acpS</name>
    <name evidence="10" type="ORF">SAMN02745191_0631</name>
</gene>
<keyword evidence="2 8" id="KW-0808">Transferase</keyword>
<evidence type="ECO:0000256" key="6">
    <source>
        <dbReference type="ARBA" id="ARBA00023098"/>
    </source>
</evidence>
<feature type="binding site" evidence="8">
    <location>
        <position position="52"/>
    </location>
    <ligand>
        <name>Mg(2+)</name>
        <dbReference type="ChEBI" id="CHEBI:18420"/>
    </ligand>
</feature>
<dbReference type="Gene3D" id="3.90.470.20">
    <property type="entry name" value="4'-phosphopantetheinyl transferase domain"/>
    <property type="match status" value="1"/>
</dbReference>
<organism evidence="10 11">
    <name type="scientific">Anaerorhabdus furcosa</name>
    <dbReference type="NCBI Taxonomy" id="118967"/>
    <lineage>
        <taxon>Bacteria</taxon>
        <taxon>Bacillati</taxon>
        <taxon>Bacillota</taxon>
        <taxon>Erysipelotrichia</taxon>
        <taxon>Erysipelotrichales</taxon>
        <taxon>Erysipelotrichaceae</taxon>
        <taxon>Anaerorhabdus</taxon>
    </lineage>
</organism>
<dbReference type="InterPro" id="IPR008278">
    <property type="entry name" value="4-PPantetheinyl_Trfase_dom"/>
</dbReference>
<comment type="subcellular location">
    <subcellularLocation>
        <location evidence="8">Cytoplasm</location>
    </subcellularLocation>
</comment>
<feature type="domain" description="4'-phosphopantetheinyl transferase" evidence="9">
    <location>
        <begin position="4"/>
        <end position="99"/>
    </location>
</feature>
<dbReference type="GO" id="GO:0008897">
    <property type="term" value="F:holo-[acyl-carrier-protein] synthase activity"/>
    <property type="evidence" value="ECO:0007669"/>
    <property type="project" value="UniProtKB-UniRule"/>
</dbReference>
<dbReference type="Pfam" id="PF01648">
    <property type="entry name" value="ACPS"/>
    <property type="match status" value="1"/>
</dbReference>
<comment type="cofactor">
    <cofactor evidence="8">
        <name>Mg(2+)</name>
        <dbReference type="ChEBI" id="CHEBI:18420"/>
    </cofactor>
</comment>
<dbReference type="SUPFAM" id="SSF56214">
    <property type="entry name" value="4'-phosphopantetheinyl transferase"/>
    <property type="match status" value="1"/>
</dbReference>
<evidence type="ECO:0000256" key="7">
    <source>
        <dbReference type="ARBA" id="ARBA00023160"/>
    </source>
</evidence>
<evidence type="ECO:0000256" key="5">
    <source>
        <dbReference type="ARBA" id="ARBA00022842"/>
    </source>
</evidence>
<evidence type="ECO:0000256" key="4">
    <source>
        <dbReference type="ARBA" id="ARBA00022832"/>
    </source>
</evidence>
<dbReference type="OrthoDB" id="517356at2"/>
<proteinExistence type="inferred from homology"/>
<feature type="binding site" evidence="8">
    <location>
        <position position="8"/>
    </location>
    <ligand>
        <name>Mg(2+)</name>
        <dbReference type="ChEBI" id="CHEBI:18420"/>
    </ligand>
</feature>
<keyword evidence="8" id="KW-0963">Cytoplasm</keyword>
<dbReference type="NCBIfam" id="TIGR00556">
    <property type="entry name" value="pantethn_trn"/>
    <property type="match status" value="1"/>
</dbReference>
<name>A0A1T4KNX4_9FIRM</name>
<accession>A0A1T4KNX4</accession>
<reference evidence="11" key="1">
    <citation type="submission" date="2017-02" db="EMBL/GenBank/DDBJ databases">
        <authorList>
            <person name="Varghese N."/>
            <person name="Submissions S."/>
        </authorList>
    </citation>
    <scope>NUCLEOTIDE SEQUENCE [LARGE SCALE GENOMIC DNA]</scope>
    <source>
        <strain evidence="11">ATCC 25662</strain>
    </source>
</reference>
<sequence>MIVGIGCDLCKIERIDEKIAQKILTENEYNEFQNLSKTRQKEWLAGRFAAKEAIIKATVIQTMKVIEIQTTSEGKPICLMDYYKINLSISHDGEYAMAMVVAEDV</sequence>
<protein>
    <recommendedName>
        <fullName evidence="8">Holo-[acyl-carrier-protein] synthase</fullName>
        <shortName evidence="8">Holo-ACP synthase</shortName>
        <ecNumber evidence="8">2.7.8.7</ecNumber>
    </recommendedName>
    <alternativeName>
        <fullName evidence="8">4'-phosphopantetheinyl transferase AcpS</fullName>
    </alternativeName>
</protein>
<dbReference type="HAMAP" id="MF_00101">
    <property type="entry name" value="AcpS"/>
    <property type="match status" value="1"/>
</dbReference>
<keyword evidence="7 8" id="KW-0275">Fatty acid biosynthesis</keyword>
<dbReference type="AlphaFoldDB" id="A0A1T4KNX4"/>
<evidence type="ECO:0000256" key="2">
    <source>
        <dbReference type="ARBA" id="ARBA00022679"/>
    </source>
</evidence>
<dbReference type="GO" id="GO:0000287">
    <property type="term" value="F:magnesium ion binding"/>
    <property type="evidence" value="ECO:0007669"/>
    <property type="project" value="UniProtKB-UniRule"/>
</dbReference>
<evidence type="ECO:0000256" key="1">
    <source>
        <dbReference type="ARBA" id="ARBA00022516"/>
    </source>
</evidence>
<dbReference type="InterPro" id="IPR037143">
    <property type="entry name" value="4-PPantetheinyl_Trfase_dom_sf"/>
</dbReference>
<dbReference type="InterPro" id="IPR004568">
    <property type="entry name" value="Ppantetheine-prot_Trfase_dom"/>
</dbReference>
<comment type="function">
    <text evidence="8">Transfers the 4'-phosphopantetheine moiety from coenzyme A to a Ser of acyl-carrier-protein.</text>
</comment>
<dbReference type="GO" id="GO:0006633">
    <property type="term" value="P:fatty acid biosynthetic process"/>
    <property type="evidence" value="ECO:0007669"/>
    <property type="project" value="UniProtKB-UniRule"/>
</dbReference>
<keyword evidence="5 8" id="KW-0460">Magnesium</keyword>
<keyword evidence="3 8" id="KW-0479">Metal-binding</keyword>
<dbReference type="RefSeq" id="WP_078711055.1">
    <property type="nucleotide sequence ID" value="NZ_FUWY01000001.1"/>
</dbReference>
<evidence type="ECO:0000256" key="3">
    <source>
        <dbReference type="ARBA" id="ARBA00022723"/>
    </source>
</evidence>
<keyword evidence="4 8" id="KW-0276">Fatty acid metabolism</keyword>
<dbReference type="Proteomes" id="UP000243297">
    <property type="component" value="Unassembled WGS sequence"/>
</dbReference>